<evidence type="ECO:0000313" key="8">
    <source>
        <dbReference type="Proteomes" id="UP001597294"/>
    </source>
</evidence>
<feature type="transmembrane region" description="Helical" evidence="4">
    <location>
        <begin position="6"/>
        <end position="25"/>
    </location>
</feature>
<keyword evidence="3" id="KW-0560">Oxidoreductase</keyword>
<dbReference type="InterPro" id="IPR000304">
    <property type="entry name" value="Pyrroline-COOH_reductase"/>
</dbReference>
<name>A0ABW5BLS0_9PROT</name>
<dbReference type="InterPro" id="IPR036291">
    <property type="entry name" value="NAD(P)-bd_dom_sf"/>
</dbReference>
<dbReference type="InterPro" id="IPR008927">
    <property type="entry name" value="6-PGluconate_DH-like_C_sf"/>
</dbReference>
<dbReference type="InterPro" id="IPR029036">
    <property type="entry name" value="P5CR_dimer"/>
</dbReference>
<dbReference type="Pfam" id="PF03807">
    <property type="entry name" value="F420_oxidored"/>
    <property type="match status" value="1"/>
</dbReference>
<comment type="caution">
    <text evidence="7">The sequence shown here is derived from an EMBL/GenBank/DDBJ whole genome shotgun (WGS) entry which is preliminary data.</text>
</comment>
<dbReference type="RefSeq" id="WP_380252845.1">
    <property type="nucleotide sequence ID" value="NZ_JBHUII010000007.1"/>
</dbReference>
<comment type="similarity">
    <text evidence="1">Belongs to the pyrroline-5-carboxylate reductase family.</text>
</comment>
<reference evidence="8" key="1">
    <citation type="journal article" date="2019" name="Int. J. Syst. Evol. Microbiol.">
        <title>The Global Catalogue of Microorganisms (GCM) 10K type strain sequencing project: providing services to taxonomists for standard genome sequencing and annotation.</title>
        <authorList>
            <consortium name="The Broad Institute Genomics Platform"/>
            <consortium name="The Broad Institute Genome Sequencing Center for Infectious Disease"/>
            <person name="Wu L."/>
            <person name="Ma J."/>
        </authorList>
    </citation>
    <scope>NUCLEOTIDE SEQUENCE [LARGE SCALE GENOMIC DNA]</scope>
    <source>
        <strain evidence="8">CGMCC 4.7192</strain>
    </source>
</reference>
<dbReference type="SUPFAM" id="SSF51735">
    <property type="entry name" value="NAD(P)-binding Rossmann-fold domains"/>
    <property type="match status" value="1"/>
</dbReference>
<organism evidence="7 8">
    <name type="scientific">Kiloniella antarctica</name>
    <dbReference type="NCBI Taxonomy" id="1550907"/>
    <lineage>
        <taxon>Bacteria</taxon>
        <taxon>Pseudomonadati</taxon>
        <taxon>Pseudomonadota</taxon>
        <taxon>Alphaproteobacteria</taxon>
        <taxon>Rhodospirillales</taxon>
        <taxon>Kiloniellaceae</taxon>
        <taxon>Kiloniella</taxon>
    </lineage>
</organism>
<evidence type="ECO:0000256" key="2">
    <source>
        <dbReference type="ARBA" id="ARBA00022857"/>
    </source>
</evidence>
<dbReference type="PANTHER" id="PTHR11645:SF0">
    <property type="entry name" value="PYRROLINE-5-CARBOXYLATE REDUCTASE 3"/>
    <property type="match status" value="1"/>
</dbReference>
<keyword evidence="4" id="KW-0472">Membrane</keyword>
<dbReference type="Gene3D" id="1.10.3730.10">
    <property type="entry name" value="ProC C-terminal domain-like"/>
    <property type="match status" value="1"/>
</dbReference>
<dbReference type="PANTHER" id="PTHR11645">
    <property type="entry name" value="PYRROLINE-5-CARBOXYLATE REDUCTASE"/>
    <property type="match status" value="1"/>
</dbReference>
<keyword evidence="4" id="KW-0812">Transmembrane</keyword>
<accession>A0ABW5BLS0</accession>
<feature type="domain" description="Pyrroline-5-carboxylate reductase catalytic N-terminal" evidence="5">
    <location>
        <begin position="10"/>
        <end position="101"/>
    </location>
</feature>
<keyword evidence="2" id="KW-0521">NADP</keyword>
<gene>
    <name evidence="7" type="ORF">ACFSKO_14440</name>
</gene>
<dbReference type="SUPFAM" id="SSF48179">
    <property type="entry name" value="6-phosphogluconate dehydrogenase C-terminal domain-like"/>
    <property type="match status" value="1"/>
</dbReference>
<proteinExistence type="inferred from homology"/>
<evidence type="ECO:0000259" key="5">
    <source>
        <dbReference type="Pfam" id="PF03807"/>
    </source>
</evidence>
<dbReference type="Gene3D" id="3.40.50.720">
    <property type="entry name" value="NAD(P)-binding Rossmann-like Domain"/>
    <property type="match status" value="1"/>
</dbReference>
<dbReference type="Proteomes" id="UP001597294">
    <property type="component" value="Unassembled WGS sequence"/>
</dbReference>
<evidence type="ECO:0000259" key="6">
    <source>
        <dbReference type="Pfam" id="PF14748"/>
    </source>
</evidence>
<evidence type="ECO:0000313" key="7">
    <source>
        <dbReference type="EMBL" id="MFD2206827.1"/>
    </source>
</evidence>
<dbReference type="Pfam" id="PF14748">
    <property type="entry name" value="P5CR_dimer"/>
    <property type="match status" value="1"/>
</dbReference>
<feature type="domain" description="Pyrroline-5-carboxylate reductase dimerisation" evidence="6">
    <location>
        <begin position="164"/>
        <end position="254"/>
    </location>
</feature>
<dbReference type="PIRSF" id="PIRSF000193">
    <property type="entry name" value="Pyrrol-5-carb_rd"/>
    <property type="match status" value="1"/>
</dbReference>
<protein>
    <submittedName>
        <fullName evidence="7">NAD(P)-binding domain-containing protein</fullName>
    </submittedName>
</protein>
<keyword evidence="4" id="KW-1133">Transmembrane helix</keyword>
<keyword evidence="8" id="KW-1185">Reference proteome</keyword>
<dbReference type="InterPro" id="IPR028939">
    <property type="entry name" value="P5C_Rdtase_cat_N"/>
</dbReference>
<sequence length="263" mass="28716">MTDKPLSSMTIGILGVGYFASYFIAGLRKGGFKGQILLSPRNAQTANKLAQTHNCSIAVTNQDVIDHTDLVVVSVKPEHLQELLTGLSFKDDQIVVSAVAGISVENHHKTGPLPQTLIRMIPVCCIEAGEGVVPIYPAHKIVEDLARFTGAPVTFNTEEEFDLSLAASCMNGWLYEFFGSMTQWLENKGLPSETARTLVLHNVRGATGYALLKENEDLTSITNDIATEGTFTLKGLEVLRKHQGIIAWDKALDEVHANLIRDN</sequence>
<dbReference type="EMBL" id="JBHUII010000007">
    <property type="protein sequence ID" value="MFD2206827.1"/>
    <property type="molecule type" value="Genomic_DNA"/>
</dbReference>
<evidence type="ECO:0000256" key="4">
    <source>
        <dbReference type="SAM" id="Phobius"/>
    </source>
</evidence>
<evidence type="ECO:0000256" key="1">
    <source>
        <dbReference type="ARBA" id="ARBA00005525"/>
    </source>
</evidence>
<evidence type="ECO:0000256" key="3">
    <source>
        <dbReference type="ARBA" id="ARBA00023002"/>
    </source>
</evidence>